<evidence type="ECO:0000256" key="2">
    <source>
        <dbReference type="SAM" id="Phobius"/>
    </source>
</evidence>
<dbReference type="Pfam" id="PF11350">
    <property type="entry name" value="DUF3152"/>
    <property type="match status" value="1"/>
</dbReference>
<name>A0ABX0XW64_9ACTN</name>
<feature type="transmembrane region" description="Helical" evidence="2">
    <location>
        <begin position="115"/>
        <end position="135"/>
    </location>
</feature>
<evidence type="ECO:0000256" key="1">
    <source>
        <dbReference type="SAM" id="MobiDB-lite"/>
    </source>
</evidence>
<keyword evidence="2" id="KW-0472">Membrane</keyword>
<evidence type="ECO:0000313" key="4">
    <source>
        <dbReference type="EMBL" id="NJC70076.1"/>
    </source>
</evidence>
<feature type="compositionally biased region" description="Low complexity" evidence="1">
    <location>
        <begin position="68"/>
        <end position="84"/>
    </location>
</feature>
<dbReference type="SUPFAM" id="SSF55486">
    <property type="entry name" value="Metalloproteases ('zincins'), catalytic domain"/>
    <property type="match status" value="1"/>
</dbReference>
<dbReference type="InterPro" id="IPR022603">
    <property type="entry name" value="DUF3152"/>
</dbReference>
<feature type="region of interest" description="Disordered" evidence="1">
    <location>
        <begin position="1"/>
        <end position="110"/>
    </location>
</feature>
<comment type="caution">
    <text evidence="4">The sequence shown here is derived from an EMBL/GenBank/DDBJ whole genome shotgun (WGS) entry which is preliminary data.</text>
</comment>
<accession>A0ABX0XW64</accession>
<feature type="domain" description="DUF3152" evidence="3">
    <location>
        <begin position="183"/>
        <end position="349"/>
    </location>
</feature>
<keyword evidence="2" id="KW-0812">Transmembrane</keyword>
<protein>
    <submittedName>
        <fullName evidence="4">DUF3152 domain-containing protein</fullName>
    </submittedName>
</protein>
<feature type="compositionally biased region" description="Low complexity" evidence="1">
    <location>
        <begin position="34"/>
        <end position="45"/>
    </location>
</feature>
<keyword evidence="2" id="KW-1133">Transmembrane helix</keyword>
<feature type="region of interest" description="Disordered" evidence="1">
    <location>
        <begin position="147"/>
        <end position="178"/>
    </location>
</feature>
<gene>
    <name evidence="4" type="ORF">HC031_10190</name>
</gene>
<organism evidence="4 5">
    <name type="scientific">Planosporangium thailandense</name>
    <dbReference type="NCBI Taxonomy" id="765197"/>
    <lineage>
        <taxon>Bacteria</taxon>
        <taxon>Bacillati</taxon>
        <taxon>Actinomycetota</taxon>
        <taxon>Actinomycetes</taxon>
        <taxon>Micromonosporales</taxon>
        <taxon>Micromonosporaceae</taxon>
        <taxon>Planosporangium</taxon>
    </lineage>
</organism>
<dbReference type="Proteomes" id="UP000722989">
    <property type="component" value="Unassembled WGS sequence"/>
</dbReference>
<reference evidence="4 5" key="1">
    <citation type="submission" date="2020-03" db="EMBL/GenBank/DDBJ databases">
        <title>WGS of the type strain of Planosporangium spp.</title>
        <authorList>
            <person name="Thawai C."/>
        </authorList>
    </citation>
    <scope>NUCLEOTIDE SEQUENCE [LARGE SCALE GENOMIC DNA]</scope>
    <source>
        <strain evidence="4 5">TBRC 5610</strain>
    </source>
</reference>
<evidence type="ECO:0000259" key="3">
    <source>
        <dbReference type="Pfam" id="PF11350"/>
    </source>
</evidence>
<feature type="compositionally biased region" description="Low complexity" evidence="1">
    <location>
        <begin position="152"/>
        <end position="178"/>
    </location>
</feature>
<proteinExistence type="predicted"/>
<evidence type="ECO:0000313" key="5">
    <source>
        <dbReference type="Proteomes" id="UP000722989"/>
    </source>
</evidence>
<sequence length="371" mass="38489">MTYGATSEPRRRRPPGAQPAGADPGSRARPGNVPGAPIGRAPAGGDARGWSDPPSVGYEPGVRIPTGARQQSQARARAQVTAQAPPGVGQWPVPAGTGRRSSPPPGRRRRSGRRYVFVSLVLILVAAAGLSGVIWRSGWLTRASGQPAQAHPVGAAPVPSTSAAPSAAPQAAPSATPSAAPVVVDKGAGTFTGVTTEGKVLGTAGPLRRFRIAIENGINEDPTAFADFVDQALGDPRSWIASGQFRLQRVTAATPAEFTIYLASPTTSEAMCAKGGLSTEKFTSCRLPGQVIINDARWLTAIPDYGASLEVYRTYAINHEVGHQLGHGHEACPGPGQLAPVMQQQTYGLKGCVANPWPFVNGKRYAGAPIP</sequence>
<dbReference type="EMBL" id="JAATVY010000005">
    <property type="protein sequence ID" value="NJC70076.1"/>
    <property type="molecule type" value="Genomic_DNA"/>
</dbReference>
<keyword evidence="5" id="KW-1185">Reference proteome</keyword>